<dbReference type="InterPro" id="IPR012341">
    <property type="entry name" value="6hp_glycosidase-like_sf"/>
</dbReference>
<dbReference type="Proteomes" id="UP000664357">
    <property type="component" value="Unassembled WGS sequence"/>
</dbReference>
<reference evidence="1 2" key="1">
    <citation type="submission" date="2024-02" db="EMBL/GenBank/DDBJ databases">
        <title>The Genome Sequence of Enterococcus sp. DIV0159.</title>
        <authorList>
            <person name="Earl A."/>
            <person name="Manson A."/>
            <person name="Gilmore M."/>
            <person name="Sanders J."/>
            <person name="Shea T."/>
            <person name="Howe W."/>
            <person name="Livny J."/>
            <person name="Cuomo C."/>
            <person name="Neafsey D."/>
            <person name="Birren B."/>
        </authorList>
    </citation>
    <scope>NUCLEOTIDE SEQUENCE [LARGE SCALE GENOMIC DNA]</scope>
    <source>
        <strain evidence="1 2">665A</strain>
    </source>
</reference>
<dbReference type="Gene3D" id="1.50.10.10">
    <property type="match status" value="1"/>
</dbReference>
<dbReference type="InterPro" id="IPR008928">
    <property type="entry name" value="6-hairpin_glycosidase_sf"/>
</dbReference>
<evidence type="ECO:0008006" key="3">
    <source>
        <dbReference type="Google" id="ProtNLM"/>
    </source>
</evidence>
<evidence type="ECO:0000313" key="1">
    <source>
        <dbReference type="EMBL" id="MEO1770061.1"/>
    </source>
</evidence>
<protein>
    <recommendedName>
        <fullName evidence="3">Glycoside hydrolase</fullName>
    </recommendedName>
</protein>
<comment type="caution">
    <text evidence="1">The sequence shown here is derived from an EMBL/GenBank/DDBJ whole genome shotgun (WGS) entry which is preliminary data.</text>
</comment>
<dbReference type="EMBL" id="JAFREL020000001">
    <property type="protein sequence ID" value="MEO1770061.1"/>
    <property type="molecule type" value="Genomic_DNA"/>
</dbReference>
<dbReference type="RefSeq" id="WP_207701465.1">
    <property type="nucleotide sequence ID" value="NZ_JAFREL020000001.1"/>
</dbReference>
<dbReference type="SUPFAM" id="SSF48208">
    <property type="entry name" value="Six-hairpin glycosidases"/>
    <property type="match status" value="1"/>
</dbReference>
<proteinExistence type="predicted"/>
<name>A0ABV0EN88_9ENTE</name>
<keyword evidence="2" id="KW-1185">Reference proteome</keyword>
<gene>
    <name evidence="1" type="ORF">JZO67_002012</name>
</gene>
<accession>A0ABV0EN88</accession>
<evidence type="ECO:0000313" key="2">
    <source>
        <dbReference type="Proteomes" id="UP000664357"/>
    </source>
</evidence>
<organism evidence="1 2">
    <name type="scientific">Candidatus Enterococcus ferrettii</name>
    <dbReference type="NCBI Taxonomy" id="2815324"/>
    <lineage>
        <taxon>Bacteria</taxon>
        <taxon>Bacillati</taxon>
        <taxon>Bacillota</taxon>
        <taxon>Bacilli</taxon>
        <taxon>Lactobacillales</taxon>
        <taxon>Enterococcaceae</taxon>
        <taxon>Enterococcus</taxon>
    </lineage>
</organism>
<sequence>MEQKTNPYFQLQIEKGQYTTKNAISYYRSNLPDESMTYDISNQKALANLNVFGNLKTLTFYQQNFLTEEKPGVWANKQLTQTQNISFSVTVNRVVYQLDDKHHRVTVDVEDNLNPRFVHEYAGFSLTVRPFCPIVKGERLSCMVYAFEVENTSNEVLEVGFALPQLYQKKLSDQQNVLIVGNQLDAIQVSSQKKTTAAIALIDPNCYQLVDLFAVADCKEWFADTMNYFRGRFGKLTMEDDYLTSLFQRAAYQSFAAFGMNREGQLVGSNWGSYPATKRIWNKDMYYSSLPFLFFDQELMEQTLLWFQQYAVKFPGTKFAGGASHSVSNALAPLLLASMYLDYYQNAFFEEHPEICEKGRQLVEELLATREDTNCYLVYSIWISDAYALGDYHTGTNICFWKACEGLAKLCYISGEIEFAERYTNFAEKIKADILKLLTIEGTYGRQFLEGADKKGEPYTSVNQYQQPILDQGLIFLEAVIEEEKINLLMHDGEESDTTLSAFYGFLSINDPLYQNSMRFAASLDNPTYSDTIEGITWGLGSGATFPGYMTMLMSSSHNAEAFQEKIEALKRLADLDGSWWWWPYPLNPEKGEVVRNFGCGKCGWASGIFVSLFISHYLGLSQKAGVLCFNPMDGLEEFTWENFRIGDKCLSIYFEKEQLVVRNLGDHPFELRVSDKRFTKSKLLVTDRVTVERKS</sequence>